<proteinExistence type="predicted"/>
<feature type="compositionally biased region" description="Acidic residues" evidence="1">
    <location>
        <begin position="90"/>
        <end position="101"/>
    </location>
</feature>
<keyword evidence="3" id="KW-1185">Reference proteome</keyword>
<dbReference type="EMBL" id="VOEI01000002">
    <property type="protein sequence ID" value="TWR26902.1"/>
    <property type="molecule type" value="Genomic_DNA"/>
</dbReference>
<feature type="region of interest" description="Disordered" evidence="1">
    <location>
        <begin position="87"/>
        <end position="114"/>
    </location>
</feature>
<reference evidence="2 3" key="1">
    <citation type="submission" date="2019-07" db="EMBL/GenBank/DDBJ databases">
        <authorList>
            <person name="Kim J."/>
        </authorList>
    </citation>
    <scope>NUCLEOTIDE SEQUENCE [LARGE SCALE GENOMIC DNA]</scope>
    <source>
        <strain evidence="2 3">MJ1a</strain>
    </source>
</reference>
<sequence length="193" mass="21413">MDKNKIELVKETAQKLLKFFTETTEEKFEAVKVKDSDTVIEYGSLEVGAPVSISSPNGSEPASDGEYTLVNDVIIEVKDGQISEIKSDGDVAEVEQEELADEESKADETVKEESQAIKDLESRIAKIEEVIKSLTDAKPDQPSKEDLKSFSTELQSAIADLSKIPTQFSSDNRVEVQVDEMDKYKKIAARFSK</sequence>
<dbReference type="OrthoDB" id="797456at2"/>
<dbReference type="AlphaFoldDB" id="A0A563U6C7"/>
<name>A0A563U6C7_9SPHI</name>
<protein>
    <submittedName>
        <fullName evidence="2">Uncharacterized protein</fullName>
    </submittedName>
</protein>
<evidence type="ECO:0000313" key="2">
    <source>
        <dbReference type="EMBL" id="TWR26902.1"/>
    </source>
</evidence>
<organism evidence="2 3">
    <name type="scientific">Mucilaginibacter achroorhodeus</name>
    <dbReference type="NCBI Taxonomy" id="2599294"/>
    <lineage>
        <taxon>Bacteria</taxon>
        <taxon>Pseudomonadati</taxon>
        <taxon>Bacteroidota</taxon>
        <taxon>Sphingobacteriia</taxon>
        <taxon>Sphingobacteriales</taxon>
        <taxon>Sphingobacteriaceae</taxon>
        <taxon>Mucilaginibacter</taxon>
    </lineage>
</organism>
<gene>
    <name evidence="2" type="ORF">FPZ42_07660</name>
</gene>
<evidence type="ECO:0000313" key="3">
    <source>
        <dbReference type="Proteomes" id="UP000318010"/>
    </source>
</evidence>
<feature type="compositionally biased region" description="Basic and acidic residues" evidence="1">
    <location>
        <begin position="102"/>
        <end position="114"/>
    </location>
</feature>
<evidence type="ECO:0000256" key="1">
    <source>
        <dbReference type="SAM" id="MobiDB-lite"/>
    </source>
</evidence>
<dbReference type="Proteomes" id="UP000318010">
    <property type="component" value="Unassembled WGS sequence"/>
</dbReference>
<comment type="caution">
    <text evidence="2">The sequence shown here is derived from an EMBL/GenBank/DDBJ whole genome shotgun (WGS) entry which is preliminary data.</text>
</comment>
<accession>A0A563U6C7</accession>
<dbReference type="RefSeq" id="WP_146269999.1">
    <property type="nucleotide sequence ID" value="NZ_VOEI01000002.1"/>
</dbReference>